<evidence type="ECO:0000256" key="1">
    <source>
        <dbReference type="SAM" id="MobiDB-lite"/>
    </source>
</evidence>
<keyword evidence="2" id="KW-0812">Transmembrane</keyword>
<dbReference type="PROSITE" id="PS50887">
    <property type="entry name" value="GGDEF"/>
    <property type="match status" value="1"/>
</dbReference>
<keyword evidence="2" id="KW-0472">Membrane</keyword>
<evidence type="ECO:0000313" key="5">
    <source>
        <dbReference type="Proteomes" id="UP000500826"/>
    </source>
</evidence>
<proteinExistence type="predicted"/>
<dbReference type="Gene3D" id="3.30.70.270">
    <property type="match status" value="1"/>
</dbReference>
<feature type="region of interest" description="Disordered" evidence="1">
    <location>
        <begin position="376"/>
        <end position="398"/>
    </location>
</feature>
<feature type="domain" description="GGDEF" evidence="3">
    <location>
        <begin position="235"/>
        <end position="368"/>
    </location>
</feature>
<dbReference type="Pfam" id="PF07695">
    <property type="entry name" value="7TMR-DISM_7TM"/>
    <property type="match status" value="1"/>
</dbReference>
<feature type="transmembrane region" description="Helical" evidence="2">
    <location>
        <begin position="84"/>
        <end position="101"/>
    </location>
</feature>
<dbReference type="Pfam" id="PF00990">
    <property type="entry name" value="GGDEF"/>
    <property type="match status" value="1"/>
</dbReference>
<protein>
    <submittedName>
        <fullName evidence="4">Diguanylate cyclase</fullName>
    </submittedName>
</protein>
<feature type="transmembrane region" description="Helical" evidence="2">
    <location>
        <begin position="143"/>
        <end position="164"/>
    </location>
</feature>
<dbReference type="EMBL" id="CP053418">
    <property type="protein sequence ID" value="QJW83561.1"/>
    <property type="molecule type" value="Genomic_DNA"/>
</dbReference>
<sequence length="398" mass="43068">MAACVAQARVYRDRIFAWYAMYATITAVAVAAFTGAGAHLLWPGFGALADAPMPMLASAAGAAAVLFVRNLVGLRRRFPLQDRLMLVLGILGVLIALLPPFTPKSITMPAVGGYLAFATLAAVAVGFSAWLRGDEVGKWVFAAYLPMTASVILSFLRIFGWVPVSFGSQYAVVAAMTIEVPLLLVALTIRSRDRHGAEIREQALTSHDALTGLLAPHLFQDRLRLVVARHQRSGESAAVMFIDLVNYCPIKERFGTAVAEQSLLRSVIKLRRLLRDVDTVARMGEARFGVVLEGATLRSSVTERGARLIAAGLMPLPGLKPEVTLQFHVAALLLNERALEAQQIEEVLSEQLARMSPRTRRPIRFIAPEVPLNSEPGPLSSMFPADAARSRPPLTAVG</sequence>
<reference evidence="4 5" key="1">
    <citation type="submission" date="2020-05" db="EMBL/GenBank/DDBJ databases">
        <title>Ramlibacter rhizophilus sp. nov., isolated from rhizosphere soil of national flower Mugunghwa from South Korea.</title>
        <authorList>
            <person name="Zheng-Fei Y."/>
            <person name="Huan T."/>
        </authorList>
    </citation>
    <scope>NUCLEOTIDE SEQUENCE [LARGE SCALE GENOMIC DNA]</scope>
    <source>
        <strain evidence="4 5">H242</strain>
    </source>
</reference>
<dbReference type="NCBIfam" id="TIGR00254">
    <property type="entry name" value="GGDEF"/>
    <property type="match status" value="1"/>
</dbReference>
<feature type="transmembrane region" description="Helical" evidence="2">
    <location>
        <begin position="170"/>
        <end position="189"/>
    </location>
</feature>
<dbReference type="InterPro" id="IPR052155">
    <property type="entry name" value="Biofilm_reg_signaling"/>
</dbReference>
<feature type="transmembrane region" description="Helical" evidence="2">
    <location>
        <begin position="16"/>
        <end position="42"/>
    </location>
</feature>
<evidence type="ECO:0000313" key="4">
    <source>
        <dbReference type="EMBL" id="QJW83561.1"/>
    </source>
</evidence>
<keyword evidence="2" id="KW-1133">Transmembrane helix</keyword>
<dbReference type="InterPro" id="IPR029787">
    <property type="entry name" value="Nucleotide_cyclase"/>
</dbReference>
<dbReference type="InterPro" id="IPR011623">
    <property type="entry name" value="7TMR_DISM_rcpt_extracell_dom1"/>
</dbReference>
<gene>
    <name evidence="4" type="ORF">HK414_03730</name>
</gene>
<dbReference type="SUPFAM" id="SSF55073">
    <property type="entry name" value="Nucleotide cyclase"/>
    <property type="match status" value="1"/>
</dbReference>
<dbReference type="InterPro" id="IPR000160">
    <property type="entry name" value="GGDEF_dom"/>
</dbReference>
<keyword evidence="5" id="KW-1185">Reference proteome</keyword>
<evidence type="ECO:0000259" key="3">
    <source>
        <dbReference type="PROSITE" id="PS50887"/>
    </source>
</evidence>
<dbReference type="SMART" id="SM00267">
    <property type="entry name" value="GGDEF"/>
    <property type="match status" value="1"/>
</dbReference>
<organism evidence="4 5">
    <name type="scientific">Ramlibacter terrae</name>
    <dbReference type="NCBI Taxonomy" id="2732511"/>
    <lineage>
        <taxon>Bacteria</taxon>
        <taxon>Pseudomonadati</taxon>
        <taxon>Pseudomonadota</taxon>
        <taxon>Betaproteobacteria</taxon>
        <taxon>Burkholderiales</taxon>
        <taxon>Comamonadaceae</taxon>
        <taxon>Ramlibacter</taxon>
    </lineage>
</organism>
<dbReference type="PANTHER" id="PTHR44757">
    <property type="entry name" value="DIGUANYLATE CYCLASE DGCP"/>
    <property type="match status" value="1"/>
</dbReference>
<name>A0ABX6P0H2_9BURK</name>
<dbReference type="Proteomes" id="UP000500826">
    <property type="component" value="Chromosome"/>
</dbReference>
<evidence type="ECO:0000256" key="2">
    <source>
        <dbReference type="SAM" id="Phobius"/>
    </source>
</evidence>
<feature type="transmembrane region" description="Helical" evidence="2">
    <location>
        <begin position="113"/>
        <end position="131"/>
    </location>
</feature>
<feature type="transmembrane region" description="Helical" evidence="2">
    <location>
        <begin position="54"/>
        <end position="72"/>
    </location>
</feature>
<dbReference type="InterPro" id="IPR043128">
    <property type="entry name" value="Rev_trsase/Diguanyl_cyclase"/>
</dbReference>
<accession>A0ABX6P0H2</accession>
<dbReference type="PANTHER" id="PTHR44757:SF2">
    <property type="entry name" value="BIOFILM ARCHITECTURE MAINTENANCE PROTEIN MBAA"/>
    <property type="match status" value="1"/>
</dbReference>